<evidence type="ECO:0000256" key="4">
    <source>
        <dbReference type="ARBA" id="ARBA00023125"/>
    </source>
</evidence>
<dbReference type="Proteomes" id="UP000198817">
    <property type="component" value="Unassembled WGS sequence"/>
</dbReference>
<dbReference type="InterPro" id="IPR001207">
    <property type="entry name" value="Transposase_mutator"/>
</dbReference>
<dbReference type="GO" id="GO:0004803">
    <property type="term" value="F:transposase activity"/>
    <property type="evidence" value="ECO:0007669"/>
    <property type="project" value="UniProtKB-UniRule"/>
</dbReference>
<keyword evidence="10" id="KW-1185">Reference proteome</keyword>
<proteinExistence type="inferred from homology"/>
<dbReference type="GO" id="GO:0006313">
    <property type="term" value="P:DNA transposition"/>
    <property type="evidence" value="ECO:0007669"/>
    <property type="project" value="UniProtKB-UniRule"/>
</dbReference>
<evidence type="ECO:0000256" key="5">
    <source>
        <dbReference type="ARBA" id="ARBA00023172"/>
    </source>
</evidence>
<keyword evidence="6" id="KW-0814">Transposable element</keyword>
<protein>
    <recommendedName>
        <fullName evidence="6">Mutator family transposase</fullName>
    </recommendedName>
</protein>
<comment type="function">
    <text evidence="1 6">Required for the transposition of the insertion element.</text>
</comment>
<name>A0A1I7IC99_9FIRM</name>
<evidence type="ECO:0000256" key="6">
    <source>
        <dbReference type="RuleBase" id="RU365089"/>
    </source>
</evidence>
<dbReference type="GO" id="GO:0003677">
    <property type="term" value="F:DNA binding"/>
    <property type="evidence" value="ECO:0007669"/>
    <property type="project" value="UniProtKB-UniRule"/>
</dbReference>
<evidence type="ECO:0000313" key="8">
    <source>
        <dbReference type="EMBL" id="SFU70498.1"/>
    </source>
</evidence>
<keyword evidence="3 6" id="KW-0815">Transposition</keyword>
<evidence type="ECO:0000313" key="9">
    <source>
        <dbReference type="EMBL" id="SFU71727.1"/>
    </source>
</evidence>
<dbReference type="NCBIfam" id="NF033543">
    <property type="entry name" value="transpos_IS256"/>
    <property type="match status" value="1"/>
</dbReference>
<dbReference type="STRING" id="155865.SAMN05216515_13214"/>
<keyword evidence="4 6" id="KW-0238">DNA-binding</keyword>
<keyword evidence="5 6" id="KW-0233">DNA recombination</keyword>
<sequence>MAHNQINTNLTNLLFSFMNQPDPMLSMLEWLCNQMMEAEVTTQLNAEKSERTDDRSGYRCGYRPRKLNTRLGTVYLLVPKVRKGGYVPFFVNAYKRSEAALVSVVQEAYVNGISTRKIERLAEKLGIEGISRSQVSEMTKGLNEQVEAFRKRPLDWHEYPILWADALYEDVRVDGHVVSEAIIVVCGVDEHGKRDILAVEPMAEESFDTYKVVFDQLKERGLTSPKLIISDAHPGLVKAVKQCFPGSTWQRCKVHFMRNILAHIPQRQKKVFASELKMIWLAPTEEIARERADALIQKYEKRFPKAIECLENGLDESLTFYGYPDLDPRKVSSSNMIERLNREIRRRTSIVGVFPNEDSYVRLVTTYLMEYSEDWSTSRSYIRESAITKILEQQAA</sequence>
<dbReference type="EMBL" id="FPBT01000039">
    <property type="protein sequence ID" value="SFU70498.1"/>
    <property type="molecule type" value="Genomic_DNA"/>
</dbReference>
<comment type="similarity">
    <text evidence="2 6">Belongs to the transposase mutator family.</text>
</comment>
<evidence type="ECO:0000313" key="7">
    <source>
        <dbReference type="EMBL" id="SFU66899.1"/>
    </source>
</evidence>
<dbReference type="PANTHER" id="PTHR33217">
    <property type="entry name" value="TRANSPOSASE FOR INSERTION SEQUENCE ELEMENT IS1081"/>
    <property type="match status" value="1"/>
</dbReference>
<reference evidence="8 10" key="1">
    <citation type="submission" date="2016-10" db="EMBL/GenBank/DDBJ databases">
        <authorList>
            <person name="de Groot N.N."/>
        </authorList>
    </citation>
    <scope>NUCLEOTIDE SEQUENCE [LARGE SCALE GENOMIC DNA]</scope>
    <source>
        <strain evidence="8 10">KHGC13</strain>
    </source>
</reference>
<evidence type="ECO:0000256" key="2">
    <source>
        <dbReference type="ARBA" id="ARBA00010961"/>
    </source>
</evidence>
<dbReference type="PANTHER" id="PTHR33217:SF7">
    <property type="entry name" value="TRANSPOSASE FOR INSERTION SEQUENCE ELEMENT IS1081"/>
    <property type="match status" value="1"/>
</dbReference>
<accession>A0A1I7IC99</accession>
<evidence type="ECO:0000256" key="3">
    <source>
        <dbReference type="ARBA" id="ARBA00022578"/>
    </source>
</evidence>
<dbReference type="RefSeq" id="WP_090471959.1">
    <property type="nucleotide sequence ID" value="NZ_FOWF01000032.1"/>
</dbReference>
<dbReference type="Pfam" id="PF00872">
    <property type="entry name" value="Transposase_mut"/>
    <property type="match status" value="1"/>
</dbReference>
<dbReference type="EMBL" id="FPBT01000029">
    <property type="protein sequence ID" value="SFU66899.1"/>
    <property type="molecule type" value="Genomic_DNA"/>
</dbReference>
<dbReference type="OrthoDB" id="9779930at2"/>
<organism evidence="8 10">
    <name type="scientific">Eubacterium pyruvativorans</name>
    <dbReference type="NCBI Taxonomy" id="155865"/>
    <lineage>
        <taxon>Bacteria</taxon>
        <taxon>Bacillati</taxon>
        <taxon>Bacillota</taxon>
        <taxon>Clostridia</taxon>
        <taxon>Eubacteriales</taxon>
        <taxon>Eubacteriaceae</taxon>
        <taxon>Eubacterium</taxon>
    </lineage>
</organism>
<dbReference type="EMBL" id="FPBT01000044">
    <property type="protein sequence ID" value="SFU71727.1"/>
    <property type="molecule type" value="Genomic_DNA"/>
</dbReference>
<evidence type="ECO:0000313" key="10">
    <source>
        <dbReference type="Proteomes" id="UP000198817"/>
    </source>
</evidence>
<gene>
    <name evidence="7" type="ORF">SAMN05216508_12915</name>
    <name evidence="8" type="ORF">SAMN05216508_1391</name>
    <name evidence="9" type="ORF">SAMN05216508_1448</name>
</gene>
<evidence type="ECO:0000256" key="1">
    <source>
        <dbReference type="ARBA" id="ARBA00002190"/>
    </source>
</evidence>
<dbReference type="AlphaFoldDB" id="A0A1I7IC99"/>